<evidence type="ECO:0000313" key="7">
    <source>
        <dbReference type="EMBL" id="GAA1762269.1"/>
    </source>
</evidence>
<evidence type="ECO:0000256" key="1">
    <source>
        <dbReference type="ARBA" id="ARBA00001974"/>
    </source>
</evidence>
<keyword evidence="3" id="KW-0285">Flavoprotein</keyword>
<protein>
    <submittedName>
        <fullName evidence="7">FAD-binding oxidoreductase</fullName>
    </submittedName>
</protein>
<keyword evidence="8" id="KW-1185">Reference proteome</keyword>
<dbReference type="InterPro" id="IPR016167">
    <property type="entry name" value="FAD-bd_PCMH_sub1"/>
</dbReference>
<sequence>MAVERTSLTAPGAEVLRGLCGGAVHLPGDAAFDEVRVPWNLQVDASPAAVAYPAFPSEVAEVIRAAASVGLKVAPQGTGHGAPPLAGRLDDAVLLRTSAMTELQIDAERRTARVGAGLRWGDVVERAGRSRLAARHTTSPGVGVVGSSLGGGLSWYARSSGLQCSALTAVEVVLADGTFVRATDTHDSDVLWAARGGGGGFGVVTALEFDLLPVRRVYAGMLAWDWKHADRVLRTWAEFAGDAPEAVTSIARLLQAPDEPWLPADVRGRRLVVIDSVVLGDSAEAERILAPLRALRPEIDTCADVAAAAAARLHLDPEAPTAVYANSIMLADLPDRAVEALVASAGPGSQSDLLFVELRQLGGALSRPSARAGALDRMDGSVLVLAVGTETGSGWEAVRAQVGRVTSMLEPWSTGSVYLLMADDEAEARRGWPAASWQRLAALRAQVDPRGMFVTPHA</sequence>
<comment type="similarity">
    <text evidence="2">Belongs to the oxygen-dependent FAD-linked oxidoreductase family.</text>
</comment>
<dbReference type="InterPro" id="IPR016166">
    <property type="entry name" value="FAD-bd_PCMH"/>
</dbReference>
<dbReference type="Gene3D" id="3.30.465.10">
    <property type="match status" value="1"/>
</dbReference>
<organism evidence="7 8">
    <name type="scientific">Agromyces humatus</name>
    <dbReference type="NCBI Taxonomy" id="279573"/>
    <lineage>
        <taxon>Bacteria</taxon>
        <taxon>Bacillati</taxon>
        <taxon>Actinomycetota</taxon>
        <taxon>Actinomycetes</taxon>
        <taxon>Micrococcales</taxon>
        <taxon>Microbacteriaceae</taxon>
        <taxon>Agromyces</taxon>
    </lineage>
</organism>
<evidence type="ECO:0000256" key="5">
    <source>
        <dbReference type="ARBA" id="ARBA00023002"/>
    </source>
</evidence>
<accession>A0ABP4WWR0</accession>
<dbReference type="PROSITE" id="PS00862">
    <property type="entry name" value="OX2_COVAL_FAD"/>
    <property type="match status" value="1"/>
</dbReference>
<reference evidence="8" key="1">
    <citation type="journal article" date="2019" name="Int. J. Syst. Evol. Microbiol.">
        <title>The Global Catalogue of Microorganisms (GCM) 10K type strain sequencing project: providing services to taxonomists for standard genome sequencing and annotation.</title>
        <authorList>
            <consortium name="The Broad Institute Genomics Platform"/>
            <consortium name="The Broad Institute Genome Sequencing Center for Infectious Disease"/>
            <person name="Wu L."/>
            <person name="Ma J."/>
        </authorList>
    </citation>
    <scope>NUCLEOTIDE SEQUENCE [LARGE SCALE GENOMIC DNA]</scope>
    <source>
        <strain evidence="8">JCM 14319</strain>
    </source>
</reference>
<evidence type="ECO:0000256" key="4">
    <source>
        <dbReference type="ARBA" id="ARBA00022827"/>
    </source>
</evidence>
<keyword evidence="4" id="KW-0274">FAD</keyword>
<evidence type="ECO:0000259" key="6">
    <source>
        <dbReference type="PROSITE" id="PS51387"/>
    </source>
</evidence>
<evidence type="ECO:0000313" key="8">
    <source>
        <dbReference type="Proteomes" id="UP001500506"/>
    </source>
</evidence>
<dbReference type="PROSITE" id="PS51387">
    <property type="entry name" value="FAD_PCMH"/>
    <property type="match status" value="1"/>
</dbReference>
<gene>
    <name evidence="7" type="ORF">GCM10009747_21980</name>
</gene>
<dbReference type="InterPro" id="IPR050416">
    <property type="entry name" value="FAD-linked_Oxidoreductase"/>
</dbReference>
<dbReference type="Gene3D" id="3.30.43.10">
    <property type="entry name" value="Uridine Diphospho-n-acetylenolpyruvylglucosamine Reductase, domain 2"/>
    <property type="match status" value="1"/>
</dbReference>
<dbReference type="InterPro" id="IPR036318">
    <property type="entry name" value="FAD-bd_PCMH-like_sf"/>
</dbReference>
<comment type="cofactor">
    <cofactor evidence="1">
        <name>FAD</name>
        <dbReference type="ChEBI" id="CHEBI:57692"/>
    </cofactor>
</comment>
<comment type="caution">
    <text evidence="7">The sequence shown here is derived from an EMBL/GenBank/DDBJ whole genome shotgun (WGS) entry which is preliminary data.</text>
</comment>
<name>A0ABP4WWR0_9MICO</name>
<evidence type="ECO:0000256" key="3">
    <source>
        <dbReference type="ARBA" id="ARBA00022630"/>
    </source>
</evidence>
<keyword evidence="5" id="KW-0560">Oxidoreductase</keyword>
<evidence type="ECO:0000256" key="2">
    <source>
        <dbReference type="ARBA" id="ARBA00005466"/>
    </source>
</evidence>
<dbReference type="InterPro" id="IPR006093">
    <property type="entry name" value="Oxy_OxRdtase_FAD_BS"/>
</dbReference>
<dbReference type="PANTHER" id="PTHR42973">
    <property type="entry name" value="BINDING OXIDOREDUCTASE, PUTATIVE (AFU_ORTHOLOGUE AFUA_1G17690)-RELATED"/>
    <property type="match status" value="1"/>
</dbReference>
<proteinExistence type="inferred from homology"/>
<dbReference type="EMBL" id="BAAANH010000004">
    <property type="protein sequence ID" value="GAA1762269.1"/>
    <property type="molecule type" value="Genomic_DNA"/>
</dbReference>
<dbReference type="Gene3D" id="3.40.462.20">
    <property type="match status" value="1"/>
</dbReference>
<dbReference type="SUPFAM" id="SSF56176">
    <property type="entry name" value="FAD-binding/transporter-associated domain-like"/>
    <property type="match status" value="1"/>
</dbReference>
<dbReference type="Pfam" id="PF01565">
    <property type="entry name" value="FAD_binding_4"/>
    <property type="match status" value="1"/>
</dbReference>
<dbReference type="InterPro" id="IPR016169">
    <property type="entry name" value="FAD-bd_PCMH_sub2"/>
</dbReference>
<dbReference type="InterPro" id="IPR006094">
    <property type="entry name" value="Oxid_FAD_bind_N"/>
</dbReference>
<dbReference type="Proteomes" id="UP001500506">
    <property type="component" value="Unassembled WGS sequence"/>
</dbReference>
<dbReference type="PANTHER" id="PTHR42973:SF39">
    <property type="entry name" value="FAD-BINDING PCMH-TYPE DOMAIN-CONTAINING PROTEIN"/>
    <property type="match status" value="1"/>
</dbReference>
<feature type="domain" description="FAD-binding PCMH-type" evidence="6">
    <location>
        <begin position="43"/>
        <end position="214"/>
    </location>
</feature>
<dbReference type="RefSeq" id="WP_232497613.1">
    <property type="nucleotide sequence ID" value="NZ_BAAANH010000004.1"/>
</dbReference>